<proteinExistence type="predicted"/>
<dbReference type="Proteomes" id="UP000216345">
    <property type="component" value="Unassembled WGS sequence"/>
</dbReference>
<evidence type="ECO:0000313" key="1">
    <source>
        <dbReference type="EMBL" id="OYR09509.1"/>
    </source>
</evidence>
<dbReference type="EMBL" id="NNRK01000034">
    <property type="protein sequence ID" value="OYR09509.1"/>
    <property type="molecule type" value="Genomic_DNA"/>
</dbReference>
<reference evidence="1 2" key="1">
    <citation type="submission" date="2017-07" db="EMBL/GenBank/DDBJ databases">
        <title>Phylogenetic study on the rhizospheric bacterium Ochrobactrum sp. A44.</title>
        <authorList>
            <person name="Krzyzanowska D.M."/>
            <person name="Ossowicki A."/>
            <person name="Rajewska M."/>
            <person name="Maciag T."/>
            <person name="Kaczynski Z."/>
            <person name="Czerwicka M."/>
            <person name="Jafra S."/>
        </authorList>
    </citation>
    <scope>NUCLEOTIDE SEQUENCE [LARGE SCALE GENOMIC DNA]</scope>
    <source>
        <strain evidence="1 2">PR17</strain>
    </source>
</reference>
<keyword evidence="2" id="KW-1185">Reference proteome</keyword>
<gene>
    <name evidence="1" type="ORF">CEV32_1939</name>
</gene>
<dbReference type="AlphaFoldDB" id="A0A256F3S1"/>
<name>A0A256F3S1_9HYPH</name>
<evidence type="ECO:0000313" key="2">
    <source>
        <dbReference type="Proteomes" id="UP000216345"/>
    </source>
</evidence>
<sequence length="42" mass="4825">MYQASDIAFCASVIKPESDNELNLLCFVHFRTISAQSEYRAR</sequence>
<comment type="caution">
    <text evidence="1">The sequence shown here is derived from an EMBL/GenBank/DDBJ whole genome shotgun (WGS) entry which is preliminary data.</text>
</comment>
<protein>
    <submittedName>
        <fullName evidence="1">Uncharacterized protein</fullName>
    </submittedName>
</protein>
<organism evidence="1 2">
    <name type="scientific">Brucella rhizosphaerae</name>
    <dbReference type="NCBI Taxonomy" id="571254"/>
    <lineage>
        <taxon>Bacteria</taxon>
        <taxon>Pseudomonadati</taxon>
        <taxon>Pseudomonadota</taxon>
        <taxon>Alphaproteobacteria</taxon>
        <taxon>Hyphomicrobiales</taxon>
        <taxon>Brucellaceae</taxon>
        <taxon>Brucella/Ochrobactrum group</taxon>
        <taxon>Brucella</taxon>
    </lineage>
</organism>
<accession>A0A256F3S1</accession>